<dbReference type="EMBL" id="JACRSU010000002">
    <property type="protein sequence ID" value="MBC8540793.1"/>
    <property type="molecule type" value="Genomic_DNA"/>
</dbReference>
<dbReference type="AlphaFoldDB" id="A0A926DMP9"/>
<reference evidence="1" key="1">
    <citation type="submission" date="2020-08" db="EMBL/GenBank/DDBJ databases">
        <title>Genome public.</title>
        <authorList>
            <person name="Liu C."/>
            <person name="Sun Q."/>
        </authorList>
    </citation>
    <scope>NUCLEOTIDE SEQUENCE</scope>
    <source>
        <strain evidence="1">H8</strain>
    </source>
</reference>
<protein>
    <recommendedName>
        <fullName evidence="3">DUF262 domain-containing protein</fullName>
    </recommendedName>
</protein>
<comment type="caution">
    <text evidence="1">The sequence shown here is derived from an EMBL/GenBank/DDBJ whole genome shotgun (WGS) entry which is preliminary data.</text>
</comment>
<proteinExistence type="predicted"/>
<gene>
    <name evidence="1" type="ORF">H8698_07365</name>
</gene>
<organism evidence="1 2">
    <name type="scientific">Congzhengia minquanensis</name>
    <dbReference type="NCBI Taxonomy" id="2763657"/>
    <lineage>
        <taxon>Bacteria</taxon>
        <taxon>Bacillati</taxon>
        <taxon>Bacillota</taxon>
        <taxon>Clostridia</taxon>
        <taxon>Eubacteriales</taxon>
        <taxon>Oscillospiraceae</taxon>
        <taxon>Congzhengia</taxon>
    </lineage>
</organism>
<keyword evidence="2" id="KW-1185">Reference proteome</keyword>
<accession>A0A926DMP9</accession>
<dbReference type="Proteomes" id="UP000611762">
    <property type="component" value="Unassembled WGS sequence"/>
</dbReference>
<name>A0A926DMP9_9FIRM</name>
<sequence length="577" mass="67429">MNKELETNSINMLVENVKKDVESGSLLLNHPLQRKAQQWTARQKGNFVRRILSEQHILPLNICTQRDPITNYEYQYLIDGKQRVTTLNEYIEDGFAISTQTSSSIIRYSGVKYETRERNGKKVLLYKRDKNTKKIIFTPVLDENGCQQYGEFEIDIRGLKFSQLPPELQERIKRYNFPVLIKRNCSDEEIQQEIIDFNSGSAMNKEQMGINLLGTNWAAEVATLSNSSFIKDCCTFTRNDEVKSKIERSIVETLCLIYFEWKNQYDHMCSTLVDRLSKEHINQLNGLFSEMYDIVNGEPEVINYIDRNEFHIVLACFYYFKSLSYNNVVFKRFLKEWVNTLRFEKNIEADDEFISYAEAFGKGKTGTKTVGVVTDKLNEINKALDIYLNAECDDLVEDDYQNEEALENNFISNENLLSNERSTLFQNYYSKFQESNLASFVPEVQEKNLSARCLMMAVQSPFFDFTSEYLEKFTQWFDKNGNIDMSEYCLLYADQLSDILLTLDVNSSRLNINTIPFLLFAVKYFNDVEEDEYLEDWLKLFMTNEMPDEECLDSANITAKTNFVERSIIEYLKSKTA</sequence>
<evidence type="ECO:0000313" key="2">
    <source>
        <dbReference type="Proteomes" id="UP000611762"/>
    </source>
</evidence>
<dbReference type="RefSeq" id="WP_249311941.1">
    <property type="nucleotide sequence ID" value="NZ_JACRSU010000002.1"/>
</dbReference>
<evidence type="ECO:0000313" key="1">
    <source>
        <dbReference type="EMBL" id="MBC8540793.1"/>
    </source>
</evidence>
<evidence type="ECO:0008006" key="3">
    <source>
        <dbReference type="Google" id="ProtNLM"/>
    </source>
</evidence>